<evidence type="ECO:0000313" key="2">
    <source>
        <dbReference type="Proteomes" id="UP000654075"/>
    </source>
</evidence>
<name>A0A813D804_POLGL</name>
<gene>
    <name evidence="1" type="ORF">PGLA1383_LOCUS1600</name>
</gene>
<organism evidence="1 2">
    <name type="scientific">Polarella glacialis</name>
    <name type="common">Dinoflagellate</name>
    <dbReference type="NCBI Taxonomy" id="89957"/>
    <lineage>
        <taxon>Eukaryota</taxon>
        <taxon>Sar</taxon>
        <taxon>Alveolata</taxon>
        <taxon>Dinophyceae</taxon>
        <taxon>Suessiales</taxon>
        <taxon>Suessiaceae</taxon>
        <taxon>Polarella</taxon>
    </lineage>
</organism>
<proteinExistence type="predicted"/>
<comment type="caution">
    <text evidence="1">The sequence shown here is derived from an EMBL/GenBank/DDBJ whole genome shotgun (WGS) entry which is preliminary data.</text>
</comment>
<feature type="non-terminal residue" evidence="1">
    <location>
        <position position="1"/>
    </location>
</feature>
<keyword evidence="2" id="KW-1185">Reference proteome</keyword>
<dbReference type="EMBL" id="CAJNNV010000433">
    <property type="protein sequence ID" value="CAE8582607.1"/>
    <property type="molecule type" value="Genomic_DNA"/>
</dbReference>
<sequence length="50" mass="5443">MSAQCLRTCEVALAASRSSCAGPVAPPEALREAIQRVKSAHEGHRRVERR</sequence>
<evidence type="ECO:0000313" key="1">
    <source>
        <dbReference type="EMBL" id="CAE8582607.1"/>
    </source>
</evidence>
<dbReference type="Proteomes" id="UP000654075">
    <property type="component" value="Unassembled WGS sequence"/>
</dbReference>
<accession>A0A813D804</accession>
<dbReference type="AlphaFoldDB" id="A0A813D804"/>
<protein>
    <submittedName>
        <fullName evidence="1">Uncharacterized protein</fullName>
    </submittedName>
</protein>
<reference evidence="1" key="1">
    <citation type="submission" date="2021-02" db="EMBL/GenBank/DDBJ databases">
        <authorList>
            <person name="Dougan E. K."/>
            <person name="Rhodes N."/>
            <person name="Thang M."/>
            <person name="Chan C."/>
        </authorList>
    </citation>
    <scope>NUCLEOTIDE SEQUENCE</scope>
</reference>